<dbReference type="AlphaFoldDB" id="A0A9N9NQ75"/>
<feature type="coiled-coil region" evidence="1">
    <location>
        <begin position="39"/>
        <end position="73"/>
    </location>
</feature>
<evidence type="ECO:0000313" key="3">
    <source>
        <dbReference type="Proteomes" id="UP000789570"/>
    </source>
</evidence>
<feature type="non-terminal residue" evidence="2">
    <location>
        <position position="110"/>
    </location>
</feature>
<protein>
    <submittedName>
        <fullName evidence="2">11699_t:CDS:1</fullName>
    </submittedName>
</protein>
<sequence>EESKRKRLKLSNNVNDELQSYCDFEVQVSLPDPEYENKINELTRFNKQLLSEINELKHLNRQLLSENEILKINQGYKTENQLGYFKKCADHHKAWDSVCNIYQHAMAIEL</sequence>
<feature type="non-terminal residue" evidence="2">
    <location>
        <position position="1"/>
    </location>
</feature>
<name>A0A9N9NQ75_9GLOM</name>
<proteinExistence type="predicted"/>
<keyword evidence="3" id="KW-1185">Reference proteome</keyword>
<dbReference type="OrthoDB" id="2422443at2759"/>
<keyword evidence="1" id="KW-0175">Coiled coil</keyword>
<reference evidence="2" key="1">
    <citation type="submission" date="2021-06" db="EMBL/GenBank/DDBJ databases">
        <authorList>
            <person name="Kallberg Y."/>
            <person name="Tangrot J."/>
            <person name="Rosling A."/>
        </authorList>
    </citation>
    <scope>NUCLEOTIDE SEQUENCE</scope>
    <source>
        <strain evidence="2">UK204</strain>
    </source>
</reference>
<comment type="caution">
    <text evidence="2">The sequence shown here is derived from an EMBL/GenBank/DDBJ whole genome shotgun (WGS) entry which is preliminary data.</text>
</comment>
<organism evidence="2 3">
    <name type="scientific">Funneliformis caledonium</name>
    <dbReference type="NCBI Taxonomy" id="1117310"/>
    <lineage>
        <taxon>Eukaryota</taxon>
        <taxon>Fungi</taxon>
        <taxon>Fungi incertae sedis</taxon>
        <taxon>Mucoromycota</taxon>
        <taxon>Glomeromycotina</taxon>
        <taxon>Glomeromycetes</taxon>
        <taxon>Glomerales</taxon>
        <taxon>Glomeraceae</taxon>
        <taxon>Funneliformis</taxon>
    </lineage>
</organism>
<gene>
    <name evidence="2" type="ORF">FCALED_LOCUS16118</name>
</gene>
<evidence type="ECO:0000256" key="1">
    <source>
        <dbReference type="SAM" id="Coils"/>
    </source>
</evidence>
<accession>A0A9N9NQ75</accession>
<evidence type="ECO:0000313" key="2">
    <source>
        <dbReference type="EMBL" id="CAG8748246.1"/>
    </source>
</evidence>
<dbReference type="Proteomes" id="UP000789570">
    <property type="component" value="Unassembled WGS sequence"/>
</dbReference>
<dbReference type="EMBL" id="CAJVPQ010017372">
    <property type="protein sequence ID" value="CAG8748246.1"/>
    <property type="molecule type" value="Genomic_DNA"/>
</dbReference>